<keyword evidence="5" id="KW-1185">Reference proteome</keyword>
<dbReference type="PROSITE" id="PS50297">
    <property type="entry name" value="ANK_REP_REGION"/>
    <property type="match status" value="3"/>
</dbReference>
<name>A0AA88L0S0_ARTSF</name>
<dbReference type="SUPFAM" id="SSF48403">
    <property type="entry name" value="Ankyrin repeat"/>
    <property type="match status" value="1"/>
</dbReference>
<evidence type="ECO:0000313" key="5">
    <source>
        <dbReference type="Proteomes" id="UP001187531"/>
    </source>
</evidence>
<feature type="repeat" description="ANK" evidence="3">
    <location>
        <begin position="31"/>
        <end position="63"/>
    </location>
</feature>
<organism evidence="4 5">
    <name type="scientific">Artemia franciscana</name>
    <name type="common">Brine shrimp</name>
    <name type="synonym">Artemia sanfranciscana</name>
    <dbReference type="NCBI Taxonomy" id="6661"/>
    <lineage>
        <taxon>Eukaryota</taxon>
        <taxon>Metazoa</taxon>
        <taxon>Ecdysozoa</taxon>
        <taxon>Arthropoda</taxon>
        <taxon>Crustacea</taxon>
        <taxon>Branchiopoda</taxon>
        <taxon>Anostraca</taxon>
        <taxon>Artemiidae</taxon>
        <taxon>Artemia</taxon>
    </lineage>
</organism>
<evidence type="ECO:0000313" key="4">
    <source>
        <dbReference type="EMBL" id="KAK2712197.1"/>
    </source>
</evidence>
<dbReference type="InterPro" id="IPR050745">
    <property type="entry name" value="Multifunctional_regulatory"/>
</dbReference>
<proteinExistence type="predicted"/>
<dbReference type="PANTHER" id="PTHR24189:SF50">
    <property type="entry name" value="ANKYRIN REPEAT AND SOCS BOX PROTEIN 2"/>
    <property type="match status" value="1"/>
</dbReference>
<dbReference type="PANTHER" id="PTHR24189">
    <property type="entry name" value="MYOTROPHIN"/>
    <property type="match status" value="1"/>
</dbReference>
<dbReference type="InterPro" id="IPR002110">
    <property type="entry name" value="Ankyrin_rpt"/>
</dbReference>
<accession>A0AA88L0S0</accession>
<dbReference type="Pfam" id="PF12796">
    <property type="entry name" value="Ank_2"/>
    <property type="match status" value="2"/>
</dbReference>
<evidence type="ECO:0000256" key="3">
    <source>
        <dbReference type="PROSITE-ProRule" id="PRU00023"/>
    </source>
</evidence>
<dbReference type="InterPro" id="IPR036770">
    <property type="entry name" value="Ankyrin_rpt-contain_sf"/>
</dbReference>
<dbReference type="Proteomes" id="UP001187531">
    <property type="component" value="Unassembled WGS sequence"/>
</dbReference>
<dbReference type="SMART" id="SM00248">
    <property type="entry name" value="ANK"/>
    <property type="match status" value="4"/>
</dbReference>
<feature type="repeat" description="ANK" evidence="3">
    <location>
        <begin position="64"/>
        <end position="96"/>
    </location>
</feature>
<keyword evidence="1" id="KW-0677">Repeat</keyword>
<evidence type="ECO:0000256" key="1">
    <source>
        <dbReference type="ARBA" id="ARBA00022737"/>
    </source>
</evidence>
<protein>
    <submittedName>
        <fullName evidence="4">Uncharacterized protein</fullName>
    </submittedName>
</protein>
<dbReference type="EMBL" id="JAVRJZ010000015">
    <property type="protein sequence ID" value="KAK2712197.1"/>
    <property type="molecule type" value="Genomic_DNA"/>
</dbReference>
<evidence type="ECO:0000256" key="2">
    <source>
        <dbReference type="ARBA" id="ARBA00023043"/>
    </source>
</evidence>
<gene>
    <name evidence="4" type="ORF">QYM36_011027</name>
</gene>
<dbReference type="Gene3D" id="1.25.40.20">
    <property type="entry name" value="Ankyrin repeat-containing domain"/>
    <property type="match status" value="2"/>
</dbReference>
<comment type="caution">
    <text evidence="4">The sequence shown here is derived from an EMBL/GenBank/DDBJ whole genome shotgun (WGS) entry which is preliminary data.</text>
</comment>
<keyword evidence="2 3" id="KW-0040">ANK repeat</keyword>
<reference evidence="4" key="1">
    <citation type="submission" date="2023-07" db="EMBL/GenBank/DDBJ databases">
        <title>Chromosome-level genome assembly of Artemia franciscana.</title>
        <authorList>
            <person name="Jo E."/>
        </authorList>
    </citation>
    <scope>NUCLEOTIDE SEQUENCE</scope>
    <source>
        <tissue evidence="4">Whole body</tissue>
    </source>
</reference>
<dbReference type="AlphaFoldDB" id="A0AA88L0S0"/>
<dbReference type="PROSITE" id="PS50088">
    <property type="entry name" value="ANK_REPEAT"/>
    <property type="match status" value="3"/>
</dbReference>
<feature type="repeat" description="ANK" evidence="3">
    <location>
        <begin position="104"/>
        <end position="136"/>
    </location>
</feature>
<sequence length="183" mass="20887">MDNSKSPHCAKKCDQQNTIKCRINIKEKDNNWRTYLHNAASHGRLEICEDLIDKGADIDAQDYASRTPLFYAVRHQHLEVAKHLLKKDANPNLGTVETEFTQVYKITSLHVAAFLGNLKMCKVLIKYGANKDAKDSLSKKPVDYAIENSHAVVVKYFSKISNSAPYTKFKKKIFKIWNSKSKL</sequence>